<dbReference type="Proteomes" id="UP000799537">
    <property type="component" value="Unassembled WGS sequence"/>
</dbReference>
<keyword evidence="3" id="KW-1185">Reference proteome</keyword>
<name>A0A6A6C2L2_ZASCE</name>
<dbReference type="EMBL" id="ML993631">
    <property type="protein sequence ID" value="KAF2159969.1"/>
    <property type="molecule type" value="Genomic_DNA"/>
</dbReference>
<organism evidence="2 3">
    <name type="scientific">Zasmidium cellare ATCC 36951</name>
    <dbReference type="NCBI Taxonomy" id="1080233"/>
    <lineage>
        <taxon>Eukaryota</taxon>
        <taxon>Fungi</taxon>
        <taxon>Dikarya</taxon>
        <taxon>Ascomycota</taxon>
        <taxon>Pezizomycotina</taxon>
        <taxon>Dothideomycetes</taxon>
        <taxon>Dothideomycetidae</taxon>
        <taxon>Mycosphaerellales</taxon>
        <taxon>Mycosphaerellaceae</taxon>
        <taxon>Zasmidium</taxon>
    </lineage>
</organism>
<gene>
    <name evidence="2" type="ORF">M409DRAFT_29579</name>
</gene>
<feature type="region of interest" description="Disordered" evidence="1">
    <location>
        <begin position="1"/>
        <end position="29"/>
    </location>
</feature>
<evidence type="ECO:0000313" key="2">
    <source>
        <dbReference type="EMBL" id="KAF2159969.1"/>
    </source>
</evidence>
<dbReference type="RefSeq" id="XP_033660858.1">
    <property type="nucleotide sequence ID" value="XM_033809539.1"/>
</dbReference>
<protein>
    <submittedName>
        <fullName evidence="2">Uncharacterized protein</fullName>
    </submittedName>
</protein>
<sequence>MESLAARSLRSSTSNLELRRPPSGLTLSGDETVLASLPARTVQHAKVTAEAARLLKKKYSEEQYNGWGMPLSLQSERISHLV</sequence>
<feature type="compositionally biased region" description="Low complexity" evidence="1">
    <location>
        <begin position="1"/>
        <end position="12"/>
    </location>
</feature>
<reference evidence="2" key="1">
    <citation type="journal article" date="2020" name="Stud. Mycol.">
        <title>101 Dothideomycetes genomes: a test case for predicting lifestyles and emergence of pathogens.</title>
        <authorList>
            <person name="Haridas S."/>
            <person name="Albert R."/>
            <person name="Binder M."/>
            <person name="Bloem J."/>
            <person name="Labutti K."/>
            <person name="Salamov A."/>
            <person name="Andreopoulos B."/>
            <person name="Baker S."/>
            <person name="Barry K."/>
            <person name="Bills G."/>
            <person name="Bluhm B."/>
            <person name="Cannon C."/>
            <person name="Castanera R."/>
            <person name="Culley D."/>
            <person name="Daum C."/>
            <person name="Ezra D."/>
            <person name="Gonzalez J."/>
            <person name="Henrissat B."/>
            <person name="Kuo A."/>
            <person name="Liang C."/>
            <person name="Lipzen A."/>
            <person name="Lutzoni F."/>
            <person name="Magnuson J."/>
            <person name="Mondo S."/>
            <person name="Nolan M."/>
            <person name="Ohm R."/>
            <person name="Pangilinan J."/>
            <person name="Park H.-J."/>
            <person name="Ramirez L."/>
            <person name="Alfaro M."/>
            <person name="Sun H."/>
            <person name="Tritt A."/>
            <person name="Yoshinaga Y."/>
            <person name="Zwiers L.-H."/>
            <person name="Turgeon B."/>
            <person name="Goodwin S."/>
            <person name="Spatafora J."/>
            <person name="Crous P."/>
            <person name="Grigoriev I."/>
        </authorList>
    </citation>
    <scope>NUCLEOTIDE SEQUENCE</scope>
    <source>
        <strain evidence="2">ATCC 36951</strain>
    </source>
</reference>
<evidence type="ECO:0000256" key="1">
    <source>
        <dbReference type="SAM" id="MobiDB-lite"/>
    </source>
</evidence>
<accession>A0A6A6C2L2</accession>
<dbReference type="AlphaFoldDB" id="A0A6A6C2L2"/>
<dbReference type="GeneID" id="54562811"/>
<proteinExistence type="predicted"/>
<evidence type="ECO:0000313" key="3">
    <source>
        <dbReference type="Proteomes" id="UP000799537"/>
    </source>
</evidence>